<reference evidence="2" key="1">
    <citation type="submission" date="2014-11" db="EMBL/GenBank/DDBJ databases">
        <authorList>
            <person name="Otto D Thomas"/>
            <person name="Naeem Raeece"/>
        </authorList>
    </citation>
    <scope>NUCLEOTIDE SEQUENCE</scope>
</reference>
<name>A0A0G4FYU6_9ALVE</name>
<dbReference type="EMBL" id="CDMZ01000749">
    <property type="protein sequence ID" value="CEM20728.1"/>
    <property type="molecule type" value="Genomic_DNA"/>
</dbReference>
<dbReference type="InterPro" id="IPR013784">
    <property type="entry name" value="Carb-bd-like_fold"/>
</dbReference>
<feature type="compositionally biased region" description="Basic and acidic residues" evidence="1">
    <location>
        <begin position="309"/>
        <end position="325"/>
    </location>
</feature>
<feature type="compositionally biased region" description="Basic and acidic residues" evidence="1">
    <location>
        <begin position="267"/>
        <end position="277"/>
    </location>
</feature>
<organism evidence="2">
    <name type="scientific">Chromera velia CCMP2878</name>
    <dbReference type="NCBI Taxonomy" id="1169474"/>
    <lineage>
        <taxon>Eukaryota</taxon>
        <taxon>Sar</taxon>
        <taxon>Alveolata</taxon>
        <taxon>Colpodellida</taxon>
        <taxon>Chromeraceae</taxon>
        <taxon>Chromera</taxon>
    </lineage>
</organism>
<dbReference type="VEuPathDB" id="CryptoDB:Cvel_19464"/>
<dbReference type="InterPro" id="IPR013783">
    <property type="entry name" value="Ig-like_fold"/>
</dbReference>
<evidence type="ECO:0008006" key="3">
    <source>
        <dbReference type="Google" id="ProtNLM"/>
    </source>
</evidence>
<feature type="region of interest" description="Disordered" evidence="1">
    <location>
        <begin position="354"/>
        <end position="387"/>
    </location>
</feature>
<proteinExistence type="predicted"/>
<feature type="compositionally biased region" description="Polar residues" evidence="1">
    <location>
        <begin position="288"/>
        <end position="306"/>
    </location>
</feature>
<dbReference type="Gene3D" id="2.60.40.10">
    <property type="entry name" value="Immunoglobulins"/>
    <property type="match status" value="1"/>
</dbReference>
<protein>
    <recommendedName>
        <fullName evidence="3">CBM20 domain-containing protein</fullName>
    </recommendedName>
</protein>
<dbReference type="GO" id="GO:0030246">
    <property type="term" value="F:carbohydrate binding"/>
    <property type="evidence" value="ECO:0007669"/>
    <property type="project" value="InterPro"/>
</dbReference>
<dbReference type="SUPFAM" id="SSF49452">
    <property type="entry name" value="Starch-binding domain-like"/>
    <property type="match status" value="1"/>
</dbReference>
<feature type="compositionally biased region" description="Basic and acidic residues" evidence="1">
    <location>
        <begin position="186"/>
        <end position="204"/>
    </location>
</feature>
<accession>A0A0G4FYU6</accession>
<feature type="region of interest" description="Disordered" evidence="1">
    <location>
        <begin position="182"/>
        <end position="342"/>
    </location>
</feature>
<feature type="compositionally biased region" description="Low complexity" evidence="1">
    <location>
        <begin position="373"/>
        <end position="384"/>
    </location>
</feature>
<gene>
    <name evidence="2" type="ORF">Cvel_19464</name>
</gene>
<evidence type="ECO:0000313" key="2">
    <source>
        <dbReference type="EMBL" id="CEM20728.1"/>
    </source>
</evidence>
<evidence type="ECO:0000256" key="1">
    <source>
        <dbReference type="SAM" id="MobiDB-lite"/>
    </source>
</evidence>
<sequence length="601" mass="65804">MKGYIAFVAHCPEVQENQRVVVVGECPELGWWELGGAVCMRPAPCGRPWWVSSEVEVNLSEGTMGVSGGFAGGVETEGEVGMVRVSEVKFRLVAIPNDGEVAQTRNLSNLVCLEPLKGGDFRIVRLVGTSSPADCSSVGERGDNTIRVGVEGGGEEQTTGVVGISVEWGVAESVQLALLPRPTNRQTEDSQREIEHPCPPDSHSEIACLTSSQGGGQRELGVFGSTDEREGNSALSLCPCRSSVEVRGSGSERGTGVAEKSPIMKTQTKENEKHFDCSESVDDCTRPSADSDSENTIPTFQPSPSTHLLPHDSTHDRRRKEEGDRAQVIPLKRRRSESGLSQVEVDECDNLSGCHGERKRGRSRGEKQRRVNLSLSSDSAPLSSETYTGMDRGREIISGNDHRDEGGEVKRNRHGHILCLHGRVRYRCKECGGKGICEHGRIRSQCKDCGGASICEHGRIRFQCKECGGEGVCEHGRRRVQCKDCGGKGICEHGRRRVQCKDCGGKGICEHGRRRYECRDCGGKSVCEHGRQRNKCKECGGKSICEHGRERNYCKECGGASICEHGQQRYYCKDCGGKGICVHRKERRHCKECKLVASFPQ</sequence>
<dbReference type="PhylomeDB" id="A0A0G4FYU6"/>
<dbReference type="AlphaFoldDB" id="A0A0G4FYU6"/>